<comment type="caution">
    <text evidence="1">The sequence shown here is derived from an EMBL/GenBank/DDBJ whole genome shotgun (WGS) entry which is preliminary data.</text>
</comment>
<dbReference type="VEuPathDB" id="FungiDB:BO83DRAFT_32644"/>
<dbReference type="AlphaFoldDB" id="A0A317VIY1"/>
<protein>
    <submittedName>
        <fullName evidence="1">Uncharacterized protein</fullName>
    </submittedName>
</protein>
<evidence type="ECO:0000313" key="2">
    <source>
        <dbReference type="Proteomes" id="UP000246171"/>
    </source>
</evidence>
<reference evidence="1" key="1">
    <citation type="submission" date="2016-12" db="EMBL/GenBank/DDBJ databases">
        <title>The genomes of Aspergillus section Nigri reveals drivers in fungal speciation.</title>
        <authorList>
            <consortium name="DOE Joint Genome Institute"/>
            <person name="Vesth T.C."/>
            <person name="Nybo J."/>
            <person name="Theobald S."/>
            <person name="Brandl J."/>
            <person name="Frisvad J.C."/>
            <person name="Nielsen K.F."/>
            <person name="Lyhne E.K."/>
            <person name="Kogle M.E."/>
            <person name="Kuo A."/>
            <person name="Riley R."/>
            <person name="Clum A."/>
            <person name="Nolan M."/>
            <person name="Lipzen A."/>
            <person name="Salamov A."/>
            <person name="Henrissat B."/>
            <person name="Wiebenga A."/>
            <person name="De vries R.P."/>
            <person name="Grigoriev I.V."/>
            <person name="Mortensen U.H."/>
            <person name="Andersen M.R."/>
            <person name="Baker S.E."/>
        </authorList>
    </citation>
    <scope>NUCLEOTIDE SEQUENCE</scope>
    <source>
        <strain evidence="1">CBS 122712</strain>
    </source>
</reference>
<sequence length="65" mass="7166">MESEEAGEAGLDGVLYRIGSGHTGIGHEWSHDLKVIAVEPETHSVYGRIRLTLNIGWAEILMIYS</sequence>
<name>A0A317VIY1_ASPEC</name>
<dbReference type="EMBL" id="MSFU01000012">
    <property type="protein sequence ID" value="PWY73369.1"/>
    <property type="molecule type" value="Genomic_DNA"/>
</dbReference>
<evidence type="ECO:0000313" key="1">
    <source>
        <dbReference type="EMBL" id="PWY73369.1"/>
    </source>
</evidence>
<dbReference type="RefSeq" id="XP_025388173.1">
    <property type="nucleotide sequence ID" value="XM_025528040.1"/>
</dbReference>
<accession>A0A317VIY1</accession>
<keyword evidence="2" id="KW-1185">Reference proteome</keyword>
<dbReference type="GeneID" id="37050002"/>
<proteinExistence type="predicted"/>
<gene>
    <name evidence="1" type="ORF">BO83DRAFT_32644</name>
</gene>
<organism evidence="1 2">
    <name type="scientific">Aspergillus eucalypticola (strain CBS 122712 / IBT 29274)</name>
    <dbReference type="NCBI Taxonomy" id="1448314"/>
    <lineage>
        <taxon>Eukaryota</taxon>
        <taxon>Fungi</taxon>
        <taxon>Dikarya</taxon>
        <taxon>Ascomycota</taxon>
        <taxon>Pezizomycotina</taxon>
        <taxon>Eurotiomycetes</taxon>
        <taxon>Eurotiomycetidae</taxon>
        <taxon>Eurotiales</taxon>
        <taxon>Aspergillaceae</taxon>
        <taxon>Aspergillus</taxon>
        <taxon>Aspergillus subgen. Circumdati</taxon>
    </lineage>
</organism>
<dbReference type="Proteomes" id="UP000246171">
    <property type="component" value="Unassembled WGS sequence"/>
</dbReference>